<feature type="transmembrane region" description="Helical" evidence="6">
    <location>
        <begin position="260"/>
        <end position="278"/>
    </location>
</feature>
<proteinExistence type="predicted"/>
<dbReference type="Gene3D" id="3.40.50.300">
    <property type="entry name" value="P-loop containing nucleotide triphosphate hydrolases"/>
    <property type="match status" value="4"/>
</dbReference>
<dbReference type="InterPro" id="IPR000253">
    <property type="entry name" value="FHA_dom"/>
</dbReference>
<gene>
    <name evidence="9" type="ORF">E1298_10860</name>
</gene>
<evidence type="ECO:0000256" key="2">
    <source>
        <dbReference type="ARBA" id="ARBA00022741"/>
    </source>
</evidence>
<keyword evidence="2 4" id="KW-0547">Nucleotide-binding</keyword>
<evidence type="ECO:0000259" key="7">
    <source>
        <dbReference type="PROSITE" id="PS50006"/>
    </source>
</evidence>
<keyword evidence="10" id="KW-1185">Reference proteome</keyword>
<comment type="caution">
    <text evidence="9">The sequence shown here is derived from an EMBL/GenBank/DDBJ whole genome shotgun (WGS) entry which is preliminary data.</text>
</comment>
<dbReference type="CDD" id="cd00060">
    <property type="entry name" value="FHA"/>
    <property type="match status" value="1"/>
</dbReference>
<dbReference type="PANTHER" id="PTHR22683:SF1">
    <property type="entry name" value="TYPE VII SECRETION SYSTEM PROTEIN ESSC"/>
    <property type="match status" value="1"/>
</dbReference>
<dbReference type="InterPro" id="IPR027417">
    <property type="entry name" value="P-loop_NTPase"/>
</dbReference>
<evidence type="ECO:0000256" key="3">
    <source>
        <dbReference type="ARBA" id="ARBA00022840"/>
    </source>
</evidence>
<evidence type="ECO:0000313" key="10">
    <source>
        <dbReference type="Proteomes" id="UP000294513"/>
    </source>
</evidence>
<dbReference type="InterPro" id="IPR050206">
    <property type="entry name" value="FtsK/SpoIIIE/SftA"/>
</dbReference>
<evidence type="ECO:0000259" key="8">
    <source>
        <dbReference type="PROSITE" id="PS50901"/>
    </source>
</evidence>
<protein>
    <submittedName>
        <fullName evidence="9">FHA domain-containing protein</fullName>
    </submittedName>
</protein>
<dbReference type="InterPro" id="IPR008984">
    <property type="entry name" value="SMAD_FHA_dom_sf"/>
</dbReference>
<dbReference type="SMART" id="SM00240">
    <property type="entry name" value="FHA"/>
    <property type="match status" value="1"/>
</dbReference>
<feature type="domain" description="FtsK" evidence="8">
    <location>
        <begin position="666"/>
        <end position="853"/>
    </location>
</feature>
<feature type="transmembrane region" description="Helical" evidence="6">
    <location>
        <begin position="284"/>
        <end position="302"/>
    </location>
</feature>
<evidence type="ECO:0000256" key="6">
    <source>
        <dbReference type="SAM" id="Phobius"/>
    </source>
</evidence>
<name>A0A4R5C3M3_9ACTN</name>
<dbReference type="Gene3D" id="2.60.200.20">
    <property type="match status" value="1"/>
</dbReference>
<dbReference type="SUPFAM" id="SSF49879">
    <property type="entry name" value="SMAD/FHA domain"/>
    <property type="match status" value="1"/>
</dbReference>
<keyword evidence="6" id="KW-0472">Membrane</keyword>
<dbReference type="Pfam" id="PF01580">
    <property type="entry name" value="FtsK_SpoIIIE"/>
    <property type="match status" value="2"/>
</dbReference>
<dbReference type="PROSITE" id="PS50901">
    <property type="entry name" value="FTSK"/>
    <property type="match status" value="2"/>
</dbReference>
<dbReference type="CDD" id="cd01127">
    <property type="entry name" value="TrwB_TraG_TraD_VirD4"/>
    <property type="match status" value="1"/>
</dbReference>
<dbReference type="Proteomes" id="UP000294513">
    <property type="component" value="Unassembled WGS sequence"/>
</dbReference>
<keyword evidence="3 4" id="KW-0067">ATP-binding</keyword>
<feature type="domain" description="FtsK" evidence="8">
    <location>
        <begin position="997"/>
        <end position="1187"/>
    </location>
</feature>
<dbReference type="InterPro" id="IPR003593">
    <property type="entry name" value="AAA+_ATPase"/>
</dbReference>
<feature type="binding site" evidence="4">
    <location>
        <begin position="1014"/>
        <end position="1021"/>
    </location>
    <ligand>
        <name>ATP</name>
        <dbReference type="ChEBI" id="CHEBI:30616"/>
    </ligand>
</feature>
<accession>A0A4R5C3M3</accession>
<dbReference type="PANTHER" id="PTHR22683">
    <property type="entry name" value="SPORULATION PROTEIN RELATED"/>
    <property type="match status" value="1"/>
</dbReference>
<dbReference type="PROSITE" id="PS50006">
    <property type="entry name" value="FHA_DOMAIN"/>
    <property type="match status" value="1"/>
</dbReference>
<keyword evidence="6" id="KW-1133">Transmembrane helix</keyword>
<dbReference type="GO" id="GO:0003677">
    <property type="term" value="F:DNA binding"/>
    <property type="evidence" value="ECO:0007669"/>
    <property type="project" value="InterPro"/>
</dbReference>
<dbReference type="RefSeq" id="WP_131891930.1">
    <property type="nucleotide sequence ID" value="NZ_SMKU01000039.1"/>
</dbReference>
<keyword evidence="6" id="KW-0812">Transmembrane</keyword>
<feature type="binding site" evidence="4">
    <location>
        <begin position="684"/>
        <end position="691"/>
    </location>
    <ligand>
        <name>ATP</name>
        <dbReference type="ChEBI" id="CHEBI:30616"/>
    </ligand>
</feature>
<reference evidence="9 10" key="1">
    <citation type="submission" date="2019-03" db="EMBL/GenBank/DDBJ databases">
        <title>Draft genome sequences of novel Actinobacteria.</title>
        <authorList>
            <person name="Sahin N."/>
            <person name="Ay H."/>
            <person name="Saygin H."/>
        </authorList>
    </citation>
    <scope>NUCLEOTIDE SEQUENCE [LARGE SCALE GENOMIC DNA]</scope>
    <source>
        <strain evidence="9 10">H3C3</strain>
    </source>
</reference>
<dbReference type="Pfam" id="PF00498">
    <property type="entry name" value="FHA"/>
    <property type="match status" value="1"/>
</dbReference>
<dbReference type="SMART" id="SM00382">
    <property type="entry name" value="AAA"/>
    <property type="match status" value="3"/>
</dbReference>
<keyword evidence="1" id="KW-0597">Phosphoprotein</keyword>
<evidence type="ECO:0000256" key="1">
    <source>
        <dbReference type="ARBA" id="ARBA00022553"/>
    </source>
</evidence>
<evidence type="ECO:0000256" key="5">
    <source>
        <dbReference type="SAM" id="MobiDB-lite"/>
    </source>
</evidence>
<dbReference type="EMBL" id="SMKU01000039">
    <property type="protein sequence ID" value="TDD92510.1"/>
    <property type="molecule type" value="Genomic_DNA"/>
</dbReference>
<dbReference type="InterPro" id="IPR002543">
    <property type="entry name" value="FtsK_dom"/>
</dbReference>
<dbReference type="GO" id="GO:0005524">
    <property type="term" value="F:ATP binding"/>
    <property type="evidence" value="ECO:0007669"/>
    <property type="project" value="UniProtKB-UniRule"/>
</dbReference>
<dbReference type="SUPFAM" id="SSF52540">
    <property type="entry name" value="P-loop containing nucleoside triphosphate hydrolases"/>
    <property type="match status" value="3"/>
</dbReference>
<dbReference type="OrthoDB" id="9807790at2"/>
<evidence type="ECO:0000313" key="9">
    <source>
        <dbReference type="EMBL" id="TDD92510.1"/>
    </source>
</evidence>
<organism evidence="9 10">
    <name type="scientific">Actinomadura rubrisoli</name>
    <dbReference type="NCBI Taxonomy" id="2530368"/>
    <lineage>
        <taxon>Bacteria</taxon>
        <taxon>Bacillati</taxon>
        <taxon>Actinomycetota</taxon>
        <taxon>Actinomycetes</taxon>
        <taxon>Streptosporangiales</taxon>
        <taxon>Thermomonosporaceae</taxon>
        <taxon>Actinomadura</taxon>
    </lineage>
</organism>
<sequence>MEWEITVADRWGRSMPVVVEAGPAATVGALCRALADASDASGGILAGSPGGVLAGPSGADGHPPRTDGPPYLGARPLDDAEPLADLVGEGWGDGAVLCFGGPLPAASVRPGGRPGDRELAVIGGPAAGAGIALPASGTVLLGRSSACDLRLDDPEVSRRHAELRTDGSGAFTLTDAGSRNGTVRRGFRIDEAATLKLGETFQIGETVLAPRPVPAADAQLSADPGHGVRRFNRPPRILPPAVRAEVAIPAEPDRPRGLRFPLAMVLVPLAAAGALYLFMPGSRFYLLFLALSPLMAVAHFATERRGGRKDHRDKTRAYRADLAAAHARMAELAAAEEHAVRAALPDPAALVRIATGPGGRLFERLPSDPDFLRLRAGLADRPASIRLTGPGADAAAPPTVHAVPVPIDLAAAGVLGIAGPRPSALACARAVLAQAAVLHAPHDLGITVITGTDTAADWEWASWLPHTLPDRPGQACRRMLATDLAQAEARIAELGRLVAERRGEQRAGLRDGVPAGRRILLVLDGARRLRDLAGLADLLAEGPGAGVYALCLDGAENDLPGECAATIVVAGPSGTRVTVSRPDREPAEQVLADGLGAAAAGELARALAPLRVLGARFGDDDGMPKAVRHLDLTGLGPDPGPDDIAARWAAMPDGRSTRMPLGVGPSGPVVADLRRDGPHALIAGTSGAGKSELLQTLVASLALGNAPDALNFVLVDYKGGSAFAECRDLPHCVGMVTDLDGHMVDRALASLSAELRRREAILAEADAKDIEDYWALTGGRLPRLVIVIDEFASLVEEVPEFVQGVVGIGMRGRSLGVHVVLATQRPGGAVTAELRANVNLRICLRVTSPADSTDVIEVPDAARLSRHHPGRAYMRTGHADLETMQCARIGRPRTEEPTGPGEDGTVAVRRRHVTDLGAARPAAEDPGDQGHDGATDLTALVAAVRGAAADLGIAAPPGPWPPPLPAQVTLAELEHAPAGSPVAVPIGLADEPGRQRRRTFVLDLERSCPVAVAGMARSGRSTALRTLAAALAAGASPADVHLYALDYGGRTLAPLAGLPHCGARVDADEPDRAERLVALLTAEEARRRRMLSAGGYGSLGEMRAAVPSAERPAYLVLLVDQYDTFAARYSDVDGGRLVEALEGLLRRGPAVGILPVVSTDRAGFGHRLGSAVATRLVLRQTDAEQATAFGLHPREVPTTMPDGRALALPGPVELQIALLDPDPSGAAQTAALERLRTALERRWDGLDPAAGPHRVDPLPESITTAELAALRSSAPPPGPAVCTVGAGGDHLAPVDVDIADAGGTLLVSGPPRSGRSAALVAIATSLAGRRDGTLAVVAVCPRRSPLRGIADLPGVSAVITAAEPARDLSDALDALDGRPVAVLVDDAELLADDRLAGPLDGLTAAARDGGALVIAAGTTEDLAPHRYRGWLARIRRGRCGILLNPVSHLDGEILDARLPRSTCGGWPPGRGLLAWRGGLTAVQVPVPDAPVPGVRDAGGIPDVPGSGKGTATYG</sequence>
<feature type="region of interest" description="Disordered" evidence="5">
    <location>
        <begin position="1490"/>
        <end position="1514"/>
    </location>
</feature>
<evidence type="ECO:0000256" key="4">
    <source>
        <dbReference type="PROSITE-ProRule" id="PRU00289"/>
    </source>
</evidence>
<feature type="domain" description="FHA" evidence="7">
    <location>
        <begin position="139"/>
        <end position="189"/>
    </location>
</feature>